<feature type="transmembrane region" description="Helical" evidence="1">
    <location>
        <begin position="48"/>
        <end position="69"/>
    </location>
</feature>
<evidence type="ECO:0000313" key="3">
    <source>
        <dbReference type="EMBL" id="MBU3804543.1"/>
    </source>
</evidence>
<dbReference type="InterPro" id="IPR038548">
    <property type="entry name" value="SporV_AA_N_sf"/>
</dbReference>
<dbReference type="Pfam" id="PF12164">
    <property type="entry name" value="SporV_AA"/>
    <property type="match status" value="1"/>
</dbReference>
<keyword evidence="1" id="KW-0812">Transmembrane</keyword>
<feature type="domain" description="Stage V sporulation protein AA" evidence="2">
    <location>
        <begin position="3"/>
        <end position="37"/>
    </location>
</feature>
<keyword evidence="1" id="KW-1133">Transmembrane helix</keyword>
<dbReference type="EMBL" id="JAHLFQ010000164">
    <property type="protein sequence ID" value="MBU3804543.1"/>
    <property type="molecule type" value="Genomic_DNA"/>
</dbReference>
<proteinExistence type="predicted"/>
<evidence type="ECO:0000256" key="1">
    <source>
        <dbReference type="SAM" id="Phobius"/>
    </source>
</evidence>
<dbReference type="InterPro" id="IPR021997">
    <property type="entry name" value="SporV_AA"/>
</dbReference>
<evidence type="ECO:0000313" key="4">
    <source>
        <dbReference type="Proteomes" id="UP000824229"/>
    </source>
</evidence>
<comment type="caution">
    <text evidence="3">The sequence shown here is derived from an EMBL/GenBank/DDBJ whole genome shotgun (WGS) entry which is preliminary data.</text>
</comment>
<keyword evidence="1" id="KW-0472">Membrane</keyword>
<gene>
    <name evidence="3" type="ORF">H9872_07285</name>
</gene>
<dbReference type="Proteomes" id="UP000824229">
    <property type="component" value="Unassembled WGS sequence"/>
</dbReference>
<organism evidence="3 4">
    <name type="scientific">Candidatus Cellulosilyticum pullistercoris</name>
    <dbReference type="NCBI Taxonomy" id="2838521"/>
    <lineage>
        <taxon>Bacteria</taxon>
        <taxon>Bacillati</taxon>
        <taxon>Bacillota</taxon>
        <taxon>Clostridia</taxon>
        <taxon>Lachnospirales</taxon>
        <taxon>Cellulosilyticaceae</taxon>
        <taxon>Cellulosilyticum</taxon>
    </lineage>
</organism>
<sequence>GKYIITIIEIINRIWKDYPKAEIQNLGEPDIVIEYQPKPTKPKDIWEWVKVLGVCMIVFTGACIAIMTYNTDTSLGKTFIILNQMFTGEAVEQPFLFTIPYSIGITVGIIVFFNHIGFRKITEDPTPMQVEMKNYEMDVENCEIATITDRRRGEP</sequence>
<reference evidence="3" key="1">
    <citation type="journal article" date="2021" name="PeerJ">
        <title>Extensive microbial diversity within the chicken gut microbiome revealed by metagenomics and culture.</title>
        <authorList>
            <person name="Gilroy R."/>
            <person name="Ravi A."/>
            <person name="Getino M."/>
            <person name="Pursley I."/>
            <person name="Horton D.L."/>
            <person name="Alikhan N.F."/>
            <person name="Baker D."/>
            <person name="Gharbi K."/>
            <person name="Hall N."/>
            <person name="Watson M."/>
            <person name="Adriaenssens E.M."/>
            <person name="Foster-Nyarko E."/>
            <person name="Jarju S."/>
            <person name="Secka A."/>
            <person name="Antonio M."/>
            <person name="Oren A."/>
            <person name="Chaudhuri R.R."/>
            <person name="La Ragione R."/>
            <person name="Hildebrand F."/>
            <person name="Pallen M.J."/>
        </authorList>
    </citation>
    <scope>NUCLEOTIDE SEQUENCE</scope>
    <source>
        <strain evidence="3">B5-657</strain>
    </source>
</reference>
<name>A0A9E2NNM0_9FIRM</name>
<feature type="transmembrane region" description="Helical" evidence="1">
    <location>
        <begin position="95"/>
        <end position="113"/>
    </location>
</feature>
<evidence type="ECO:0000259" key="2">
    <source>
        <dbReference type="Pfam" id="PF12164"/>
    </source>
</evidence>
<feature type="non-terminal residue" evidence="3">
    <location>
        <position position="1"/>
    </location>
</feature>
<dbReference type="Gene3D" id="2.60.480.10">
    <property type="entry name" value="eubacterium ventriosum atcc domain"/>
    <property type="match status" value="1"/>
</dbReference>
<dbReference type="AlphaFoldDB" id="A0A9E2NNM0"/>
<reference evidence="3" key="2">
    <citation type="submission" date="2021-04" db="EMBL/GenBank/DDBJ databases">
        <authorList>
            <person name="Gilroy R."/>
        </authorList>
    </citation>
    <scope>NUCLEOTIDE SEQUENCE</scope>
    <source>
        <strain evidence="3">B5-657</strain>
    </source>
</reference>
<protein>
    <submittedName>
        <fullName evidence="3">Stage V sporulation protein AA</fullName>
    </submittedName>
</protein>
<accession>A0A9E2NNM0</accession>